<keyword evidence="11" id="KW-1185">Reference proteome</keyword>
<evidence type="ECO:0000259" key="8">
    <source>
        <dbReference type="Pfam" id="PF02449"/>
    </source>
</evidence>
<dbReference type="PANTHER" id="PTHR36447:SF2">
    <property type="entry name" value="BETA-GALACTOSIDASE YESZ"/>
    <property type="match status" value="1"/>
</dbReference>
<organism evidence="10 11">
    <name type="scientific">Compostimonas suwonensis</name>
    <dbReference type="NCBI Taxonomy" id="1048394"/>
    <lineage>
        <taxon>Bacteria</taxon>
        <taxon>Bacillati</taxon>
        <taxon>Actinomycetota</taxon>
        <taxon>Actinomycetes</taxon>
        <taxon>Micrococcales</taxon>
        <taxon>Microbacteriaceae</taxon>
        <taxon>Compostimonas</taxon>
    </lineage>
</organism>
<comment type="catalytic activity">
    <reaction evidence="1">
        <text>Hydrolysis of terminal non-reducing beta-D-galactose residues in beta-D-galactosides.</text>
        <dbReference type="EC" id="3.2.1.23"/>
    </reaction>
</comment>
<keyword evidence="7" id="KW-0326">Glycosidase</keyword>
<feature type="domain" description="Beta-galactosidase trimerisation" evidence="9">
    <location>
        <begin position="409"/>
        <end position="626"/>
    </location>
</feature>
<dbReference type="SUPFAM" id="SSF52317">
    <property type="entry name" value="Class I glutamine amidotransferase-like"/>
    <property type="match status" value="1"/>
</dbReference>
<dbReference type="PANTHER" id="PTHR36447">
    <property type="entry name" value="BETA-GALACTOSIDASE GANA"/>
    <property type="match status" value="1"/>
</dbReference>
<dbReference type="Gene3D" id="3.20.20.80">
    <property type="entry name" value="Glycosidases"/>
    <property type="match status" value="1"/>
</dbReference>
<dbReference type="InterPro" id="IPR013529">
    <property type="entry name" value="Glyco_hydro_42_N"/>
</dbReference>
<dbReference type="EMBL" id="PGFB01000001">
    <property type="protein sequence ID" value="PJJ65627.1"/>
    <property type="molecule type" value="Genomic_DNA"/>
</dbReference>
<evidence type="ECO:0000256" key="4">
    <source>
        <dbReference type="ARBA" id="ARBA00022723"/>
    </source>
</evidence>
<accession>A0A2M9C577</accession>
<dbReference type="GO" id="GO:0009341">
    <property type="term" value="C:beta-galactosidase complex"/>
    <property type="evidence" value="ECO:0007669"/>
    <property type="project" value="InterPro"/>
</dbReference>
<keyword evidence="5" id="KW-0378">Hydrolase</keyword>
<dbReference type="RefSeq" id="WP_245861275.1">
    <property type="nucleotide sequence ID" value="NZ_PGFB01000001.1"/>
</dbReference>
<dbReference type="InterPro" id="IPR029062">
    <property type="entry name" value="Class_I_gatase-like"/>
</dbReference>
<dbReference type="CDD" id="cd03143">
    <property type="entry name" value="A4_beta-galactosidase_middle_domain"/>
    <property type="match status" value="1"/>
</dbReference>
<sequence length="710" mass="78268">MTSPTNLPDGTVLFGAAYYPEYFPAERRERDLGLMRDAHVTVIRVGESVWSTWEPSDGVFDTEWLRPTLDEAHRLGIRVVLGTPTYAIPPWMQAAHPELAAQSATGRPVPWGGRQEVDFTSPVFLRYAERMIRAVLEAYADHPAVIGFQVDNEPGLYLFHNEPVFRRFVDELRAEYGTVDALNEAWGLVYWSHRLAGFDELWRPDGNTLPQYDLAWRRFQTRLTTEFIAWQADIVREYSSAAQFVTTCLAYSRPTLDDVSMIRTLDVNSVNLYYGMQDHLDLSLDLPRIAPWTSTGVWGLLQAADRSFGTAQKRYLVTETNAQAIGASDQNYPPYPGQLRQSALALVSRGAAMIEYWHWNTIPYGTETFWGGVLPHNGEPGRVYAEVQQLGADLDVLGPHTEGYRPDHDVTFLYSNASRWAFDFFPPIPGAPSREHGGAYGVIFAAFYRGAIASGAQAAIVNDTQLADFTIERLVAEHPVLVVPALYVSTDATLGILREYARAGGHLVLGMRTGYADEQARSRTERQPGGLADDAAVWYEESSNLVEAVPLLSEGLPPEGGIALSDDARATLWADGLLVEGAQIVAEYDHHALGRFAALTTQQTGSGRISYVGTIPNVALAADLIGWAAPSRVSAGWQTEGASVTLHSGTNAGGDRLWFVHNWSAAAASVVLPRRMVEVAPERRGEAGSVVELAAWGCRVFREEAVVARR</sequence>
<comment type="similarity">
    <text evidence="2">Belongs to the glycosyl hydrolase 42 family.</text>
</comment>
<dbReference type="InterPro" id="IPR003476">
    <property type="entry name" value="Glyco_hydro_42"/>
</dbReference>
<evidence type="ECO:0000256" key="6">
    <source>
        <dbReference type="ARBA" id="ARBA00022833"/>
    </source>
</evidence>
<dbReference type="AlphaFoldDB" id="A0A2M9C577"/>
<evidence type="ECO:0000313" key="11">
    <source>
        <dbReference type="Proteomes" id="UP000230161"/>
    </source>
</evidence>
<evidence type="ECO:0000256" key="2">
    <source>
        <dbReference type="ARBA" id="ARBA00005940"/>
    </source>
</evidence>
<reference evidence="10 11" key="1">
    <citation type="submission" date="2017-11" db="EMBL/GenBank/DDBJ databases">
        <title>Genomic Encyclopedia of Archaeal and Bacterial Type Strains, Phase II (KMG-II): From Individual Species to Whole Genera.</title>
        <authorList>
            <person name="Goeker M."/>
        </authorList>
    </citation>
    <scope>NUCLEOTIDE SEQUENCE [LARGE SCALE GENOMIC DNA]</scope>
    <source>
        <strain evidence="10 11">DSM 25625</strain>
    </source>
</reference>
<comment type="caution">
    <text evidence="10">The sequence shown here is derived from an EMBL/GenBank/DDBJ whole genome shotgun (WGS) entry which is preliminary data.</text>
</comment>
<dbReference type="Pfam" id="PF02449">
    <property type="entry name" value="Glyco_hydro_42"/>
    <property type="match status" value="1"/>
</dbReference>
<feature type="domain" description="Glycoside hydrolase family 42 N-terminal" evidence="8">
    <location>
        <begin position="18"/>
        <end position="395"/>
    </location>
</feature>
<dbReference type="Gene3D" id="3.40.50.880">
    <property type="match status" value="1"/>
</dbReference>
<dbReference type="InterPro" id="IPR017853">
    <property type="entry name" value="GH"/>
</dbReference>
<evidence type="ECO:0000256" key="3">
    <source>
        <dbReference type="ARBA" id="ARBA00012756"/>
    </source>
</evidence>
<keyword evidence="4" id="KW-0479">Metal-binding</keyword>
<name>A0A2M9C577_9MICO</name>
<dbReference type="GO" id="GO:0046872">
    <property type="term" value="F:metal ion binding"/>
    <property type="evidence" value="ECO:0007669"/>
    <property type="project" value="UniProtKB-KW"/>
</dbReference>
<dbReference type="GO" id="GO:0005975">
    <property type="term" value="P:carbohydrate metabolic process"/>
    <property type="evidence" value="ECO:0007669"/>
    <property type="project" value="InterPro"/>
</dbReference>
<dbReference type="Pfam" id="PF08532">
    <property type="entry name" value="Glyco_hydro_42M"/>
    <property type="match status" value="1"/>
</dbReference>
<evidence type="ECO:0000259" key="9">
    <source>
        <dbReference type="Pfam" id="PF08532"/>
    </source>
</evidence>
<keyword evidence="6" id="KW-0862">Zinc</keyword>
<evidence type="ECO:0000256" key="7">
    <source>
        <dbReference type="ARBA" id="ARBA00023295"/>
    </source>
</evidence>
<dbReference type="SUPFAM" id="SSF51445">
    <property type="entry name" value="(Trans)glycosidases"/>
    <property type="match status" value="1"/>
</dbReference>
<evidence type="ECO:0000256" key="1">
    <source>
        <dbReference type="ARBA" id="ARBA00001412"/>
    </source>
</evidence>
<proteinExistence type="inferred from homology"/>
<dbReference type="Proteomes" id="UP000230161">
    <property type="component" value="Unassembled WGS sequence"/>
</dbReference>
<evidence type="ECO:0000313" key="10">
    <source>
        <dbReference type="EMBL" id="PJJ65627.1"/>
    </source>
</evidence>
<dbReference type="EC" id="3.2.1.23" evidence="3"/>
<dbReference type="GO" id="GO:0004565">
    <property type="term" value="F:beta-galactosidase activity"/>
    <property type="evidence" value="ECO:0007669"/>
    <property type="project" value="UniProtKB-EC"/>
</dbReference>
<gene>
    <name evidence="10" type="ORF">CLV54_0664</name>
</gene>
<protein>
    <recommendedName>
        <fullName evidence="3">beta-galactosidase</fullName>
        <ecNumber evidence="3">3.2.1.23</ecNumber>
    </recommendedName>
</protein>
<dbReference type="InterPro" id="IPR013738">
    <property type="entry name" value="Beta_galactosidase_Trimer"/>
</dbReference>
<evidence type="ECO:0000256" key="5">
    <source>
        <dbReference type="ARBA" id="ARBA00022801"/>
    </source>
</evidence>